<dbReference type="Proteomes" id="UP000223596">
    <property type="component" value="Unassembled WGS sequence"/>
</dbReference>
<comment type="caution">
    <text evidence="2">The sequence shown here is derived from an EMBL/GenBank/DDBJ whole genome shotgun (WGS) entry which is preliminary data.</text>
</comment>
<name>A0AB36TDQ7_ACETH</name>
<organism evidence="2 3">
    <name type="scientific">Acetivibrio thermocellus AD2</name>
    <dbReference type="NCBI Taxonomy" id="1138384"/>
    <lineage>
        <taxon>Bacteria</taxon>
        <taxon>Bacillati</taxon>
        <taxon>Bacillota</taxon>
        <taxon>Clostridia</taxon>
        <taxon>Eubacteriales</taxon>
        <taxon>Oscillospiraceae</taxon>
        <taxon>Acetivibrio</taxon>
    </lineage>
</organism>
<sequence length="228" mass="26822">MFSVARDWNPKQKQLKNIILNEDKFNETIELIQDLHSMVHSHDVYCRNIPTLEDELWEGLDKKAFVTMPTKEDVTIAWNIWHITRIEDLTVNILIADEIQEFKRQNWPARLNIEVSDTGNAMSDDEIISLSEKINMEELREYRKAVGKRTREVILKLKPDDFKKKVQKNRLNHILDEGGVLDVEDSKWLLDFWGKKNIAGLILMPITRHQVVHLNDSLKLKKKCSRLI</sequence>
<dbReference type="Gene3D" id="1.20.120.450">
    <property type="entry name" value="dinb family like domain"/>
    <property type="match status" value="1"/>
</dbReference>
<dbReference type="InterPro" id="IPR034660">
    <property type="entry name" value="DinB/YfiT-like"/>
</dbReference>
<accession>A0AB36TDQ7</accession>
<proteinExistence type="predicted"/>
<reference evidence="2 3" key="1">
    <citation type="submission" date="2017-09" db="EMBL/GenBank/DDBJ databases">
        <title>Evaluation of Pacific Biosciences Sequencing Technology to Finishing C. thermocellum Genome Sequences.</title>
        <authorList>
            <person name="Brown S."/>
        </authorList>
    </citation>
    <scope>NUCLEOTIDE SEQUENCE [LARGE SCALE GENOMIC DNA]</scope>
    <source>
        <strain evidence="2 3">AD2</strain>
    </source>
</reference>
<dbReference type="InterPro" id="IPR024775">
    <property type="entry name" value="DinB-like"/>
</dbReference>
<dbReference type="Pfam" id="PF12867">
    <property type="entry name" value="DinB_2"/>
    <property type="match status" value="1"/>
</dbReference>
<dbReference type="AlphaFoldDB" id="A0AB36TDQ7"/>
<feature type="domain" description="DinB-like" evidence="1">
    <location>
        <begin position="55"/>
        <end position="169"/>
    </location>
</feature>
<protein>
    <submittedName>
        <fullName evidence="2">DinB family protein</fullName>
    </submittedName>
</protein>
<dbReference type="SUPFAM" id="SSF109854">
    <property type="entry name" value="DinB/YfiT-like putative metalloenzymes"/>
    <property type="match status" value="1"/>
</dbReference>
<dbReference type="RefSeq" id="WP_003515490.1">
    <property type="nucleotide sequence ID" value="NZ_CP013828.1"/>
</dbReference>
<evidence type="ECO:0000259" key="1">
    <source>
        <dbReference type="Pfam" id="PF12867"/>
    </source>
</evidence>
<gene>
    <name evidence="2" type="ORF">M972_11158</name>
</gene>
<evidence type="ECO:0000313" key="2">
    <source>
        <dbReference type="EMBL" id="PFH01426.1"/>
    </source>
</evidence>
<dbReference type="EMBL" id="PDBW01000001">
    <property type="protein sequence ID" value="PFH01426.1"/>
    <property type="molecule type" value="Genomic_DNA"/>
</dbReference>
<evidence type="ECO:0000313" key="3">
    <source>
        <dbReference type="Proteomes" id="UP000223596"/>
    </source>
</evidence>